<dbReference type="EMBL" id="GBRH01271930">
    <property type="protein sequence ID" value="JAD25965.1"/>
    <property type="molecule type" value="Transcribed_RNA"/>
</dbReference>
<dbReference type="AlphaFoldDB" id="A0A0A8YKP1"/>
<sequence>MARQISQTVSYKYSFTSNL</sequence>
<proteinExistence type="predicted"/>
<evidence type="ECO:0000313" key="1">
    <source>
        <dbReference type="EMBL" id="JAD25965.1"/>
    </source>
</evidence>
<reference evidence="1" key="2">
    <citation type="journal article" date="2015" name="Data Brief">
        <title>Shoot transcriptome of the giant reed, Arundo donax.</title>
        <authorList>
            <person name="Barrero R.A."/>
            <person name="Guerrero F.D."/>
            <person name="Moolhuijzen P."/>
            <person name="Goolsby J.A."/>
            <person name="Tidwell J."/>
            <person name="Bellgard S.E."/>
            <person name="Bellgard M.I."/>
        </authorList>
    </citation>
    <scope>NUCLEOTIDE SEQUENCE</scope>
    <source>
        <tissue evidence="1">Shoot tissue taken approximately 20 cm above the soil surface</tissue>
    </source>
</reference>
<protein>
    <submittedName>
        <fullName evidence="1">Uncharacterized protein</fullName>
    </submittedName>
</protein>
<organism evidence="1">
    <name type="scientific">Arundo donax</name>
    <name type="common">Giant reed</name>
    <name type="synonym">Donax arundinaceus</name>
    <dbReference type="NCBI Taxonomy" id="35708"/>
    <lineage>
        <taxon>Eukaryota</taxon>
        <taxon>Viridiplantae</taxon>
        <taxon>Streptophyta</taxon>
        <taxon>Embryophyta</taxon>
        <taxon>Tracheophyta</taxon>
        <taxon>Spermatophyta</taxon>
        <taxon>Magnoliopsida</taxon>
        <taxon>Liliopsida</taxon>
        <taxon>Poales</taxon>
        <taxon>Poaceae</taxon>
        <taxon>PACMAD clade</taxon>
        <taxon>Arundinoideae</taxon>
        <taxon>Arundineae</taxon>
        <taxon>Arundo</taxon>
    </lineage>
</organism>
<reference evidence="1" key="1">
    <citation type="submission" date="2014-09" db="EMBL/GenBank/DDBJ databases">
        <authorList>
            <person name="Magalhaes I.L.F."/>
            <person name="Oliveira U."/>
            <person name="Santos F.R."/>
            <person name="Vidigal T.H.D.A."/>
            <person name="Brescovit A.D."/>
            <person name="Santos A.J."/>
        </authorList>
    </citation>
    <scope>NUCLEOTIDE SEQUENCE</scope>
    <source>
        <tissue evidence="1">Shoot tissue taken approximately 20 cm above the soil surface</tissue>
    </source>
</reference>
<name>A0A0A8YKP1_ARUDO</name>
<accession>A0A0A8YKP1</accession>